<keyword evidence="6 7" id="KW-0472">Membrane</keyword>
<dbReference type="InterPro" id="IPR008995">
    <property type="entry name" value="Mo/tungstate-bd_C_term_dom"/>
</dbReference>
<feature type="domain" description="ABC transporter" evidence="8">
    <location>
        <begin position="5"/>
        <end position="235"/>
    </location>
</feature>
<comment type="function">
    <text evidence="7">Part of the ABC transporter complex PotABCD involved in spermidine/putrescine import. Responsible for energy coupling to the transport system.</text>
</comment>
<keyword evidence="4 7" id="KW-0067">ATP-binding</keyword>
<evidence type="ECO:0000256" key="6">
    <source>
        <dbReference type="ARBA" id="ARBA00023136"/>
    </source>
</evidence>
<dbReference type="GO" id="GO:0005524">
    <property type="term" value="F:ATP binding"/>
    <property type="evidence" value="ECO:0007669"/>
    <property type="project" value="UniProtKB-KW"/>
</dbReference>
<dbReference type="InterPro" id="IPR017871">
    <property type="entry name" value="ABC_transporter-like_CS"/>
</dbReference>
<organism evidence="9 10">
    <name type="scientific">Dongia sedimenti</name>
    <dbReference type="NCBI Taxonomy" id="3064282"/>
    <lineage>
        <taxon>Bacteria</taxon>
        <taxon>Pseudomonadati</taxon>
        <taxon>Pseudomonadota</taxon>
        <taxon>Alphaproteobacteria</taxon>
        <taxon>Rhodospirillales</taxon>
        <taxon>Dongiaceae</taxon>
        <taxon>Dongia</taxon>
    </lineage>
</organism>
<accession>A0ABU0YRM1</accession>
<evidence type="ECO:0000256" key="4">
    <source>
        <dbReference type="ARBA" id="ARBA00022840"/>
    </source>
</evidence>
<keyword evidence="2 7" id="KW-1003">Cell membrane</keyword>
<dbReference type="InterPro" id="IPR027417">
    <property type="entry name" value="P-loop_NTPase"/>
</dbReference>
<keyword evidence="10" id="KW-1185">Reference proteome</keyword>
<evidence type="ECO:0000313" key="9">
    <source>
        <dbReference type="EMBL" id="MDQ7250374.1"/>
    </source>
</evidence>
<dbReference type="InterPro" id="IPR013611">
    <property type="entry name" value="Transp-assoc_OB_typ2"/>
</dbReference>
<dbReference type="Proteomes" id="UP001230156">
    <property type="component" value="Unassembled WGS sequence"/>
</dbReference>
<comment type="catalytic activity">
    <reaction evidence="7">
        <text>ATP + H2O + polyamine-[polyamine-binding protein]Side 1 = ADP + phosphate + polyamineSide 2 + [polyamine-binding protein]Side 1.</text>
        <dbReference type="EC" id="7.6.2.11"/>
    </reaction>
</comment>
<dbReference type="SMART" id="SM00382">
    <property type="entry name" value="AAA"/>
    <property type="match status" value="1"/>
</dbReference>
<reference evidence="10" key="1">
    <citation type="submission" date="2023-08" db="EMBL/GenBank/DDBJ databases">
        <title>Rhodospirillaceae gen. nov., a novel taxon isolated from the Yangtze River Yuezi River estuary sludge.</title>
        <authorList>
            <person name="Ruan L."/>
        </authorList>
    </citation>
    <scope>NUCLEOTIDE SEQUENCE [LARGE SCALE GENOMIC DNA]</scope>
    <source>
        <strain evidence="10">R-7</strain>
    </source>
</reference>
<name>A0ABU0YRM1_9PROT</name>
<evidence type="ECO:0000256" key="3">
    <source>
        <dbReference type="ARBA" id="ARBA00022741"/>
    </source>
</evidence>
<dbReference type="InterPro" id="IPR003593">
    <property type="entry name" value="AAA+_ATPase"/>
</dbReference>
<dbReference type="InterPro" id="IPR003439">
    <property type="entry name" value="ABC_transporter-like_ATP-bd"/>
</dbReference>
<dbReference type="EC" id="7.6.2.11" evidence="7"/>
<keyword evidence="3 7" id="KW-0547">Nucleotide-binding</keyword>
<dbReference type="PROSITE" id="PS00211">
    <property type="entry name" value="ABC_TRANSPORTER_1"/>
    <property type="match status" value="1"/>
</dbReference>
<evidence type="ECO:0000256" key="7">
    <source>
        <dbReference type="RuleBase" id="RU364083"/>
    </source>
</evidence>
<dbReference type="InterPro" id="IPR005893">
    <property type="entry name" value="PotA-like"/>
</dbReference>
<comment type="caution">
    <text evidence="9">The sequence shown here is derived from an EMBL/GenBank/DDBJ whole genome shotgun (WGS) entry which is preliminary data.</text>
</comment>
<dbReference type="NCBIfam" id="TIGR01187">
    <property type="entry name" value="potA"/>
    <property type="match status" value="1"/>
</dbReference>
<dbReference type="InterPro" id="IPR050093">
    <property type="entry name" value="ABC_SmlMolc_Importer"/>
</dbReference>
<dbReference type="PANTHER" id="PTHR42781">
    <property type="entry name" value="SPERMIDINE/PUTRESCINE IMPORT ATP-BINDING PROTEIN POTA"/>
    <property type="match status" value="1"/>
</dbReference>
<evidence type="ECO:0000256" key="5">
    <source>
        <dbReference type="ARBA" id="ARBA00022967"/>
    </source>
</evidence>
<dbReference type="EMBL" id="JAUYVI010000007">
    <property type="protein sequence ID" value="MDQ7250374.1"/>
    <property type="molecule type" value="Genomic_DNA"/>
</dbReference>
<dbReference type="RefSeq" id="WP_379959570.1">
    <property type="nucleotide sequence ID" value="NZ_JAUYVI010000007.1"/>
</dbReference>
<comment type="subunit">
    <text evidence="7">The complex is composed of two ATP-binding proteins (PotA), two transmembrane proteins (PotB and PotC) and a solute-binding protein (PotD).</text>
</comment>
<dbReference type="PANTHER" id="PTHR42781:SF4">
    <property type="entry name" value="SPERMIDINE_PUTRESCINE IMPORT ATP-BINDING PROTEIN POTA"/>
    <property type="match status" value="1"/>
</dbReference>
<proteinExistence type="inferred from homology"/>
<dbReference type="SUPFAM" id="SSF50331">
    <property type="entry name" value="MOP-like"/>
    <property type="match status" value="1"/>
</dbReference>
<dbReference type="PROSITE" id="PS50893">
    <property type="entry name" value="ABC_TRANSPORTER_2"/>
    <property type="match status" value="1"/>
</dbReference>
<evidence type="ECO:0000256" key="1">
    <source>
        <dbReference type="ARBA" id="ARBA00022448"/>
    </source>
</evidence>
<dbReference type="Gene3D" id="3.40.50.300">
    <property type="entry name" value="P-loop containing nucleotide triphosphate hydrolases"/>
    <property type="match status" value="1"/>
</dbReference>
<evidence type="ECO:0000256" key="2">
    <source>
        <dbReference type="ARBA" id="ARBA00022475"/>
    </source>
</evidence>
<comment type="similarity">
    <text evidence="7">Belongs to the ABC transporter superfamily. Spermidine/putrescine importer (TC 3.A.1.11.1) family.</text>
</comment>
<dbReference type="Pfam" id="PF08402">
    <property type="entry name" value="TOBE_2"/>
    <property type="match status" value="1"/>
</dbReference>
<protein>
    <recommendedName>
        <fullName evidence="7">Spermidine/putrescine import ATP-binding protein PotA</fullName>
        <ecNumber evidence="7">7.6.2.11</ecNumber>
    </recommendedName>
</protein>
<dbReference type="SUPFAM" id="SSF52540">
    <property type="entry name" value="P-loop containing nucleoside triphosphate hydrolases"/>
    <property type="match status" value="1"/>
</dbReference>
<dbReference type="Pfam" id="PF00005">
    <property type="entry name" value="ABC_tran"/>
    <property type="match status" value="1"/>
</dbReference>
<keyword evidence="5 7" id="KW-1278">Translocase</keyword>
<evidence type="ECO:0000259" key="8">
    <source>
        <dbReference type="PROSITE" id="PS50893"/>
    </source>
</evidence>
<keyword evidence="1 7" id="KW-0813">Transport</keyword>
<sequence length="360" mass="39606">MAAVVTISHLVKKYGAFTALSDVSLTVGAGEFLTLLGPSGSGKTTLLMSLAGFADPDSGSIRIGDREIMGVEPHKRNIGMVFQSYALFPHMTVGENVAYPLKLRGVGRADREDRSRRVLSAVQMPGYENRRIDQLSGGQRQRVAVARAIVFEPDIILMDEPLSALDKKLREELQIELKHLHRRLGSTIIYVTHDQKEALTLSDRIAVMNRGQIVQIAKPQEMYEHPASAFVADFIGYSLLLPIARSDSSSVDKSQLGALADNPYALLVVRPEKLDIVSEDHRQPGHFYFTSEVKDVVYQGDIVMVYARLKSGEDIVVRRDSRFATLQALPRGGSPMRLALHQSDTSLVTDDRAGVAPLAS</sequence>
<gene>
    <name evidence="7" type="primary">potA</name>
    <name evidence="9" type="ORF">Q8A70_21975</name>
</gene>
<evidence type="ECO:0000313" key="10">
    <source>
        <dbReference type="Proteomes" id="UP001230156"/>
    </source>
</evidence>